<dbReference type="PANTHER" id="PTHR22911">
    <property type="entry name" value="ACYL-MALONYL CONDENSING ENZYME-RELATED"/>
    <property type="match status" value="1"/>
</dbReference>
<dbReference type="PANTHER" id="PTHR22911:SF102">
    <property type="entry name" value="MEMBRANE PROTEIN"/>
    <property type="match status" value="1"/>
</dbReference>
<dbReference type="EMBL" id="LT629701">
    <property type="protein sequence ID" value="SDN59785.1"/>
    <property type="molecule type" value="Genomic_DNA"/>
</dbReference>
<comment type="similarity">
    <text evidence="1">Belongs to the EamA transporter family.</text>
</comment>
<gene>
    <name evidence="4" type="ORF">SAMN04489726_7343</name>
</gene>
<feature type="transmembrane region" description="Helical" evidence="2">
    <location>
        <begin position="101"/>
        <end position="119"/>
    </location>
</feature>
<keyword evidence="2" id="KW-0472">Membrane</keyword>
<dbReference type="AlphaFoldDB" id="A0A1H0CPN2"/>
<feature type="transmembrane region" description="Helical" evidence="2">
    <location>
        <begin position="131"/>
        <end position="148"/>
    </location>
</feature>
<dbReference type="InterPro" id="IPR000620">
    <property type="entry name" value="EamA_dom"/>
</dbReference>
<dbReference type="STRING" id="211114.SAMN04489726_7343"/>
<evidence type="ECO:0000256" key="1">
    <source>
        <dbReference type="ARBA" id="ARBA00007362"/>
    </source>
</evidence>
<proteinExistence type="inferred from homology"/>
<keyword evidence="2" id="KW-1133">Transmembrane helix</keyword>
<feature type="transmembrane region" description="Helical" evidence="2">
    <location>
        <begin position="36"/>
        <end position="58"/>
    </location>
</feature>
<dbReference type="SUPFAM" id="SSF103481">
    <property type="entry name" value="Multidrug resistance efflux transporter EmrE"/>
    <property type="match status" value="2"/>
</dbReference>
<feature type="transmembrane region" description="Helical" evidence="2">
    <location>
        <begin position="262"/>
        <end position="283"/>
    </location>
</feature>
<evidence type="ECO:0000313" key="4">
    <source>
        <dbReference type="EMBL" id="SDN59785.1"/>
    </source>
</evidence>
<keyword evidence="5" id="KW-1185">Reference proteome</keyword>
<name>A0A1H0CPN2_ALLAB</name>
<organism evidence="4 5">
    <name type="scientific">Allokutzneria albata</name>
    <name type="common">Kibdelosporangium albatum</name>
    <dbReference type="NCBI Taxonomy" id="211114"/>
    <lineage>
        <taxon>Bacteria</taxon>
        <taxon>Bacillati</taxon>
        <taxon>Actinomycetota</taxon>
        <taxon>Actinomycetes</taxon>
        <taxon>Pseudonocardiales</taxon>
        <taxon>Pseudonocardiaceae</taxon>
        <taxon>Allokutzneria</taxon>
    </lineage>
</organism>
<dbReference type="InterPro" id="IPR037185">
    <property type="entry name" value="EmrE-like"/>
</dbReference>
<dbReference type="GO" id="GO:0016020">
    <property type="term" value="C:membrane"/>
    <property type="evidence" value="ECO:0007669"/>
    <property type="project" value="InterPro"/>
</dbReference>
<dbReference type="Proteomes" id="UP000183376">
    <property type="component" value="Chromosome I"/>
</dbReference>
<feature type="transmembrane region" description="Helical" evidence="2">
    <location>
        <begin position="186"/>
        <end position="206"/>
    </location>
</feature>
<feature type="domain" description="EamA" evidence="3">
    <location>
        <begin position="155"/>
        <end position="282"/>
    </location>
</feature>
<feature type="transmembrane region" description="Helical" evidence="2">
    <location>
        <begin position="237"/>
        <end position="256"/>
    </location>
</feature>
<keyword evidence="2" id="KW-0812">Transmembrane</keyword>
<feature type="domain" description="EamA" evidence="3">
    <location>
        <begin position="22"/>
        <end position="141"/>
    </location>
</feature>
<dbReference type="Pfam" id="PF00892">
    <property type="entry name" value="EamA"/>
    <property type="match status" value="2"/>
</dbReference>
<evidence type="ECO:0000256" key="2">
    <source>
        <dbReference type="SAM" id="Phobius"/>
    </source>
</evidence>
<evidence type="ECO:0000313" key="5">
    <source>
        <dbReference type="Proteomes" id="UP000183376"/>
    </source>
</evidence>
<feature type="transmembrane region" description="Helical" evidence="2">
    <location>
        <begin position="212"/>
        <end position="230"/>
    </location>
</feature>
<feature type="transmembrane region" description="Helical" evidence="2">
    <location>
        <begin position="154"/>
        <end position="174"/>
    </location>
</feature>
<accession>A0A1H0CPN2</accession>
<evidence type="ECO:0000259" key="3">
    <source>
        <dbReference type="Pfam" id="PF00892"/>
    </source>
</evidence>
<reference evidence="4 5" key="1">
    <citation type="submission" date="2016-10" db="EMBL/GenBank/DDBJ databases">
        <authorList>
            <person name="de Groot N.N."/>
        </authorList>
    </citation>
    <scope>NUCLEOTIDE SEQUENCE [LARGE SCALE GENOMIC DNA]</scope>
    <source>
        <strain evidence="4 5">DSM 44149</strain>
    </source>
</reference>
<feature type="transmembrane region" description="Helical" evidence="2">
    <location>
        <begin position="70"/>
        <end position="89"/>
    </location>
</feature>
<protein>
    <submittedName>
        <fullName evidence="4">Threonine/homoserine efflux transporter RhtA</fullName>
    </submittedName>
</protein>
<dbReference type="RefSeq" id="WP_043810897.1">
    <property type="nucleotide sequence ID" value="NZ_JOEF01000004.1"/>
</dbReference>
<dbReference type="eggNOG" id="COG0697">
    <property type="taxonomic scope" value="Bacteria"/>
</dbReference>
<sequence>MTSTVATPNTKRATLEWAGAMALSGTIGVAVVESGAAAPAVAFARCLVGGLLLALWCAWKGWLRLSARDLRLAALGGVLLVANWVLLFASYSYSSVSVATVVYHTQPFLLLGLAGVVLGERVRGRDLGHGAIAFAGVVLISLGGHGMNGQPVDVIGIALALGAAALYAGASLVAKQLSHVKPHLVAAVQCAVGTLVLAPALLFTPLPAFGPGWWWLLVLGVVHTALMYVLMYRSIGVLPTATVALLSFLYPAVALLVDVVVYAHHVTLLEALGMLAVLVGALAHKLPERA</sequence>